<evidence type="ECO:0000313" key="9">
    <source>
        <dbReference type="Ensembl" id="ENSBTAP00000096521.1"/>
    </source>
</evidence>
<dbReference type="PIRSF" id="PIRSF002603">
    <property type="entry name" value="TEF"/>
    <property type="match status" value="1"/>
</dbReference>
<feature type="domain" description="TEA" evidence="8">
    <location>
        <begin position="147"/>
        <end position="223"/>
    </location>
</feature>
<evidence type="ECO:0000256" key="5">
    <source>
        <dbReference type="ARBA" id="ARBA00023242"/>
    </source>
</evidence>
<dbReference type="Pfam" id="PF01285">
    <property type="entry name" value="TEA"/>
    <property type="match status" value="1"/>
</dbReference>
<reference evidence="9" key="1">
    <citation type="submission" date="2018-03" db="EMBL/GenBank/DDBJ databases">
        <title>ARS-UCD1.2.</title>
        <authorList>
            <person name="Rosen B.D."/>
            <person name="Bickhart D.M."/>
            <person name="Koren S."/>
            <person name="Schnabel R.D."/>
            <person name="Hall R."/>
            <person name="Zimin A."/>
            <person name="Dreischer C."/>
            <person name="Schultheiss S."/>
            <person name="Schroeder S.G."/>
            <person name="Elsik C.G."/>
            <person name="Couldrey C."/>
            <person name="Liu G.E."/>
            <person name="Van Tassell C.P."/>
            <person name="Phillippy A.M."/>
            <person name="Smith T.P.L."/>
            <person name="Medrano J.F."/>
        </authorList>
    </citation>
    <scope>NUCLEOTIDE SEQUENCE [LARGE SCALE GENOMIC DNA]</scope>
    <source>
        <strain evidence="9">Hereford</strain>
    </source>
</reference>
<evidence type="ECO:0000256" key="6">
    <source>
        <dbReference type="PROSITE-ProRule" id="PRU00505"/>
    </source>
</evidence>
<dbReference type="PROSITE" id="PS00554">
    <property type="entry name" value="TEA_1"/>
    <property type="match status" value="1"/>
</dbReference>
<keyword evidence="3" id="KW-0238">DNA-binding</keyword>
<feature type="region of interest" description="Disordered" evidence="7">
    <location>
        <begin position="41"/>
        <end position="153"/>
    </location>
</feature>
<feature type="compositionally biased region" description="Polar residues" evidence="7">
    <location>
        <begin position="118"/>
        <end position="139"/>
    </location>
</feature>
<sequence length="545" mass="59610">MQAGAGRREAAESPCGEGTCGRAELLCAGPRTGVPALIPRIPGFLLSNPRPGAGRTRSSRLRRAAASPSALARLSGPQRSRSWKSRGAGSAYPPTSSHPGTGPTGAPPSGALEGKAGTITSNEWGSPNSPEGSNVSGGSQALDKPIDNDAEGVWSPDIEQSFQEALAIYPPCGRRKIILSDEGKMYGRNELIARYIKLRTGKTRTRKQVSSHIQVLARRKAREIQAKLKDQAAKDKALQSMAAMSSAQIISAAAFHSKMTLTRGPGYPAVSGFWQGALPGQAGTSHDVKPFSQQTYTVQPSLPLPGFESPAGPAPSPSAPPAPPWQGRSVASSKLWMLEFSAFLERQQDPDTYNKHLFVHIGQSSPSYSDPYLEAVDIHQIYDKFPEKKGGLKELFERGPSNAFFLVKFWADLNTNMEDEGSSFYGVSSQYESPENMIITCSTKVCSFGKQVVEKVETEYARYENGHYSYRIHRSPLCEYMINFIHKLKHLPEKYMMNSVLENFTILQVVTNRDTQETLLCVAYVFEVSASEHGAQHHIYRLVKE</sequence>
<dbReference type="PANTHER" id="PTHR11834:SF2">
    <property type="entry name" value="TRANSCRIPTIONAL ENHANCER FACTOR TEF-3"/>
    <property type="match status" value="1"/>
</dbReference>
<keyword evidence="4" id="KW-0804">Transcription</keyword>
<dbReference type="GO" id="GO:0003700">
    <property type="term" value="F:DNA-binding transcription factor activity"/>
    <property type="evidence" value="ECO:0007669"/>
    <property type="project" value="InterPro"/>
</dbReference>
<dbReference type="FunFam" id="2.70.50.80:FF:000001">
    <property type="entry name" value="Transcriptional enhancer factor TEF-1, putative"/>
    <property type="match status" value="1"/>
</dbReference>
<keyword evidence="5" id="KW-0539">Nucleus</keyword>
<dbReference type="InterPro" id="IPR038096">
    <property type="entry name" value="TEA/ATTS_sf"/>
</dbReference>
<dbReference type="GO" id="GO:0035329">
    <property type="term" value="P:hippo signaling"/>
    <property type="evidence" value="ECO:0007669"/>
    <property type="project" value="InterPro"/>
</dbReference>
<feature type="compositionally biased region" description="Low complexity" evidence="7">
    <location>
        <begin position="64"/>
        <end position="75"/>
    </location>
</feature>
<protein>
    <submittedName>
        <fullName evidence="9">TEA domain transcription factor 4</fullName>
    </submittedName>
</protein>
<dbReference type="GO" id="GO:0006351">
    <property type="term" value="P:DNA-templated transcription"/>
    <property type="evidence" value="ECO:0007669"/>
    <property type="project" value="InterPro"/>
</dbReference>
<feature type="compositionally biased region" description="Basic and acidic residues" evidence="7">
    <location>
        <begin position="1"/>
        <end position="11"/>
    </location>
</feature>
<dbReference type="PROSITE" id="PS51088">
    <property type="entry name" value="TEA_2"/>
    <property type="match status" value="1"/>
</dbReference>
<dbReference type="PANTHER" id="PTHR11834">
    <property type="entry name" value="TRANSCRIPTIONAL ENHANCER FACTOR TEF RELATED"/>
    <property type="match status" value="1"/>
</dbReference>
<organism evidence="9 10">
    <name type="scientific">Bos taurus</name>
    <name type="common">Bovine</name>
    <dbReference type="NCBI Taxonomy" id="9913"/>
    <lineage>
        <taxon>Eukaryota</taxon>
        <taxon>Metazoa</taxon>
        <taxon>Chordata</taxon>
        <taxon>Craniata</taxon>
        <taxon>Vertebrata</taxon>
        <taxon>Euteleostomi</taxon>
        <taxon>Mammalia</taxon>
        <taxon>Eutheria</taxon>
        <taxon>Laurasiatheria</taxon>
        <taxon>Artiodactyla</taxon>
        <taxon>Ruminantia</taxon>
        <taxon>Pecora</taxon>
        <taxon>Bovidae</taxon>
        <taxon>Bovinae</taxon>
        <taxon>Bos</taxon>
    </lineage>
</organism>
<dbReference type="GeneTree" id="ENSGT00950000182956"/>
<comment type="subcellular location">
    <subcellularLocation>
        <location evidence="1">Nucleus</location>
    </subcellularLocation>
</comment>
<name>A0AAA9TEH2_BOVIN</name>
<feature type="DNA-binding region" description="TEA" evidence="6">
    <location>
        <begin position="147"/>
        <end position="223"/>
    </location>
</feature>
<dbReference type="Proteomes" id="UP000009136">
    <property type="component" value="Chromosome 5"/>
</dbReference>
<feature type="region of interest" description="Disordered" evidence="7">
    <location>
        <begin position="1"/>
        <end position="21"/>
    </location>
</feature>
<gene>
    <name evidence="9" type="primary">TEAD4</name>
</gene>
<evidence type="ECO:0000256" key="7">
    <source>
        <dbReference type="SAM" id="MobiDB-lite"/>
    </source>
</evidence>
<dbReference type="SMART" id="SM00426">
    <property type="entry name" value="TEA"/>
    <property type="match status" value="1"/>
</dbReference>
<evidence type="ECO:0000256" key="1">
    <source>
        <dbReference type="ARBA" id="ARBA00004123"/>
    </source>
</evidence>
<dbReference type="Gene3D" id="2.70.50.80">
    <property type="match status" value="1"/>
</dbReference>
<dbReference type="Ensembl" id="ENSBTAT00000135761.1">
    <property type="protein sequence ID" value="ENSBTAP00000096521.1"/>
    <property type="gene ID" value="ENSBTAG00000019788.7"/>
</dbReference>
<evidence type="ECO:0000313" key="10">
    <source>
        <dbReference type="Proteomes" id="UP000009136"/>
    </source>
</evidence>
<dbReference type="InterPro" id="IPR027255">
    <property type="entry name" value="TEF-3"/>
</dbReference>
<dbReference type="Gene3D" id="6.10.20.40">
    <property type="entry name" value="TEA/ATTS domain"/>
    <property type="match status" value="1"/>
</dbReference>
<reference evidence="9" key="3">
    <citation type="submission" date="2025-09" db="UniProtKB">
        <authorList>
            <consortium name="Ensembl"/>
        </authorList>
    </citation>
    <scope>IDENTIFICATION</scope>
    <source>
        <strain evidence="9">Hereford</strain>
    </source>
</reference>
<dbReference type="InterPro" id="IPR016361">
    <property type="entry name" value="TEF_metazoa"/>
</dbReference>
<dbReference type="PIRSF" id="PIRSF500722">
    <property type="entry name" value="TEF-3"/>
    <property type="match status" value="1"/>
</dbReference>
<dbReference type="InterPro" id="IPR041086">
    <property type="entry name" value="YBD"/>
</dbReference>
<dbReference type="PRINTS" id="PR00065">
    <property type="entry name" value="TEADOMAIN"/>
</dbReference>
<reference evidence="9" key="2">
    <citation type="submission" date="2025-08" db="UniProtKB">
        <authorList>
            <consortium name="Ensembl"/>
        </authorList>
    </citation>
    <scope>IDENTIFICATION</scope>
    <source>
        <strain evidence="9">Hereford</strain>
    </source>
</reference>
<evidence type="ECO:0000256" key="2">
    <source>
        <dbReference type="ARBA" id="ARBA00023015"/>
    </source>
</evidence>
<dbReference type="GO" id="GO:0005634">
    <property type="term" value="C:nucleus"/>
    <property type="evidence" value="ECO:0007669"/>
    <property type="project" value="UniProtKB-SubCell"/>
</dbReference>
<dbReference type="Pfam" id="PF17725">
    <property type="entry name" value="YBD"/>
    <property type="match status" value="1"/>
</dbReference>
<dbReference type="InterPro" id="IPR050937">
    <property type="entry name" value="TEC1_TEAD_TF"/>
</dbReference>
<evidence type="ECO:0000256" key="3">
    <source>
        <dbReference type="ARBA" id="ARBA00023125"/>
    </source>
</evidence>
<proteinExistence type="predicted"/>
<evidence type="ECO:0000259" key="8">
    <source>
        <dbReference type="PROSITE" id="PS51088"/>
    </source>
</evidence>
<feature type="compositionally biased region" description="Pro residues" evidence="7">
    <location>
        <begin position="312"/>
        <end position="324"/>
    </location>
</feature>
<dbReference type="AlphaFoldDB" id="A0AAA9TEH2"/>
<dbReference type="InterPro" id="IPR000818">
    <property type="entry name" value="TEA/ATTS_dom"/>
</dbReference>
<accession>A0AAA9TEH2</accession>
<dbReference type="GO" id="GO:0003677">
    <property type="term" value="F:DNA binding"/>
    <property type="evidence" value="ECO:0007669"/>
    <property type="project" value="UniProtKB-KW"/>
</dbReference>
<feature type="region of interest" description="Disordered" evidence="7">
    <location>
        <begin position="302"/>
        <end position="326"/>
    </location>
</feature>
<keyword evidence="10" id="KW-1185">Reference proteome</keyword>
<evidence type="ECO:0000256" key="4">
    <source>
        <dbReference type="ARBA" id="ARBA00023163"/>
    </source>
</evidence>
<keyword evidence="2" id="KW-0805">Transcription regulation</keyword>